<keyword evidence="3" id="KW-0238">DNA-binding</keyword>
<proteinExistence type="predicted"/>
<evidence type="ECO:0000256" key="4">
    <source>
        <dbReference type="ARBA" id="ARBA00023163"/>
    </source>
</evidence>
<dbReference type="Proteomes" id="UP000824120">
    <property type="component" value="Chromosome 1"/>
</dbReference>
<keyword evidence="8" id="KW-1185">Reference proteome</keyword>
<dbReference type="InterPro" id="IPR016177">
    <property type="entry name" value="DNA-bd_dom_sf"/>
</dbReference>
<dbReference type="PRINTS" id="PR00367">
    <property type="entry name" value="ETHRSPELEMNT"/>
</dbReference>
<name>A0A9J6AXC9_SOLCO</name>
<evidence type="ECO:0000256" key="3">
    <source>
        <dbReference type="ARBA" id="ARBA00023125"/>
    </source>
</evidence>
<dbReference type="GO" id="GO:0003700">
    <property type="term" value="F:DNA-binding transcription factor activity"/>
    <property type="evidence" value="ECO:0007669"/>
    <property type="project" value="InterPro"/>
</dbReference>
<dbReference type="InterPro" id="IPR050913">
    <property type="entry name" value="AP2/ERF_ERF"/>
</dbReference>
<keyword evidence="4" id="KW-0804">Transcription</keyword>
<dbReference type="PANTHER" id="PTHR31194:SF140">
    <property type="entry name" value="ETHYLENE-RESPONSIVE TRANSCRIPTION FACTOR CRF2"/>
    <property type="match status" value="1"/>
</dbReference>
<keyword evidence="5" id="KW-0539">Nucleus</keyword>
<sequence length="82" mass="9404">AWEKGIIIIVENEKTSSSMETSKAYKIKLSHRNVKKYKGARLRKWGKWVAEVRNTKMKTEAWLGTFNTAEEAALAYDKTIIG</sequence>
<protein>
    <recommendedName>
        <fullName evidence="6">AP2/ERF domain-containing protein</fullName>
    </recommendedName>
</protein>
<dbReference type="InterPro" id="IPR036955">
    <property type="entry name" value="AP2/ERF_dom_sf"/>
</dbReference>
<comment type="caution">
    <text evidence="7">The sequence shown here is derived from an EMBL/GenBank/DDBJ whole genome shotgun (WGS) entry which is preliminary data.</text>
</comment>
<feature type="non-terminal residue" evidence="7">
    <location>
        <position position="1"/>
    </location>
</feature>
<evidence type="ECO:0000313" key="7">
    <source>
        <dbReference type="EMBL" id="KAG5629136.1"/>
    </source>
</evidence>
<dbReference type="AlphaFoldDB" id="A0A9J6AXC9"/>
<dbReference type="EMBL" id="JACXVP010000001">
    <property type="protein sequence ID" value="KAG5629136.1"/>
    <property type="molecule type" value="Genomic_DNA"/>
</dbReference>
<dbReference type="CDD" id="cd00018">
    <property type="entry name" value="AP2"/>
    <property type="match status" value="1"/>
</dbReference>
<dbReference type="Gene3D" id="3.30.730.10">
    <property type="entry name" value="AP2/ERF domain"/>
    <property type="match status" value="1"/>
</dbReference>
<organism evidence="7 8">
    <name type="scientific">Solanum commersonii</name>
    <name type="common">Commerson's wild potato</name>
    <name type="synonym">Commerson's nightshade</name>
    <dbReference type="NCBI Taxonomy" id="4109"/>
    <lineage>
        <taxon>Eukaryota</taxon>
        <taxon>Viridiplantae</taxon>
        <taxon>Streptophyta</taxon>
        <taxon>Embryophyta</taxon>
        <taxon>Tracheophyta</taxon>
        <taxon>Spermatophyta</taxon>
        <taxon>Magnoliopsida</taxon>
        <taxon>eudicotyledons</taxon>
        <taxon>Gunneridae</taxon>
        <taxon>Pentapetalae</taxon>
        <taxon>asterids</taxon>
        <taxon>lamiids</taxon>
        <taxon>Solanales</taxon>
        <taxon>Solanaceae</taxon>
        <taxon>Solanoideae</taxon>
        <taxon>Solaneae</taxon>
        <taxon>Solanum</taxon>
    </lineage>
</organism>
<evidence type="ECO:0000256" key="5">
    <source>
        <dbReference type="ARBA" id="ARBA00023242"/>
    </source>
</evidence>
<dbReference type="PROSITE" id="PS51032">
    <property type="entry name" value="AP2_ERF"/>
    <property type="match status" value="1"/>
</dbReference>
<dbReference type="SMART" id="SM00380">
    <property type="entry name" value="AP2"/>
    <property type="match status" value="1"/>
</dbReference>
<dbReference type="SUPFAM" id="SSF54171">
    <property type="entry name" value="DNA-binding domain"/>
    <property type="match status" value="1"/>
</dbReference>
<evidence type="ECO:0000256" key="1">
    <source>
        <dbReference type="ARBA" id="ARBA00004123"/>
    </source>
</evidence>
<comment type="subcellular location">
    <subcellularLocation>
        <location evidence="1">Nucleus</location>
    </subcellularLocation>
</comment>
<evidence type="ECO:0000259" key="6">
    <source>
        <dbReference type="PROSITE" id="PS51032"/>
    </source>
</evidence>
<dbReference type="InterPro" id="IPR001471">
    <property type="entry name" value="AP2/ERF_dom"/>
</dbReference>
<dbReference type="PANTHER" id="PTHR31194">
    <property type="entry name" value="SHN SHINE , DNA BINDING / TRANSCRIPTION FACTOR"/>
    <property type="match status" value="1"/>
</dbReference>
<accession>A0A9J6AXC9</accession>
<evidence type="ECO:0000256" key="2">
    <source>
        <dbReference type="ARBA" id="ARBA00023015"/>
    </source>
</evidence>
<dbReference type="Pfam" id="PF00847">
    <property type="entry name" value="AP2"/>
    <property type="match status" value="1"/>
</dbReference>
<reference evidence="7 8" key="1">
    <citation type="submission" date="2020-09" db="EMBL/GenBank/DDBJ databases">
        <title>De no assembly of potato wild relative species, Solanum commersonii.</title>
        <authorList>
            <person name="Cho K."/>
        </authorList>
    </citation>
    <scope>NUCLEOTIDE SEQUENCE [LARGE SCALE GENOMIC DNA]</scope>
    <source>
        <strain evidence="7">LZ3.2</strain>
        <tissue evidence="7">Leaf</tissue>
    </source>
</reference>
<feature type="domain" description="AP2/ERF" evidence="6">
    <location>
        <begin position="36"/>
        <end position="82"/>
    </location>
</feature>
<keyword evidence="2" id="KW-0805">Transcription regulation</keyword>
<dbReference type="GO" id="GO:0005634">
    <property type="term" value="C:nucleus"/>
    <property type="evidence" value="ECO:0007669"/>
    <property type="project" value="UniProtKB-SubCell"/>
</dbReference>
<gene>
    <name evidence="7" type="ORF">H5410_000853</name>
</gene>
<dbReference type="OrthoDB" id="1299383at2759"/>
<evidence type="ECO:0000313" key="8">
    <source>
        <dbReference type="Proteomes" id="UP000824120"/>
    </source>
</evidence>
<dbReference type="GO" id="GO:0003677">
    <property type="term" value="F:DNA binding"/>
    <property type="evidence" value="ECO:0007669"/>
    <property type="project" value="UniProtKB-KW"/>
</dbReference>